<evidence type="ECO:0000313" key="3">
    <source>
        <dbReference type="EMBL" id="KAF2031514.1"/>
    </source>
</evidence>
<dbReference type="EMBL" id="ML978180">
    <property type="protein sequence ID" value="KAF2031514.1"/>
    <property type="molecule type" value="Genomic_DNA"/>
</dbReference>
<feature type="region of interest" description="Disordered" evidence="2">
    <location>
        <begin position="456"/>
        <end position="506"/>
    </location>
</feature>
<evidence type="ECO:0000256" key="1">
    <source>
        <dbReference type="SAM" id="Coils"/>
    </source>
</evidence>
<feature type="region of interest" description="Disordered" evidence="2">
    <location>
        <begin position="1"/>
        <end position="86"/>
    </location>
</feature>
<keyword evidence="4" id="KW-1185">Reference proteome</keyword>
<feature type="compositionally biased region" description="Polar residues" evidence="2">
    <location>
        <begin position="301"/>
        <end position="315"/>
    </location>
</feature>
<name>A0A9P4LQ53_9PLEO</name>
<comment type="caution">
    <text evidence="3">The sequence shown here is derived from an EMBL/GenBank/DDBJ whole genome shotgun (WGS) entry which is preliminary data.</text>
</comment>
<dbReference type="Proteomes" id="UP000799777">
    <property type="component" value="Unassembled WGS sequence"/>
</dbReference>
<feature type="compositionally biased region" description="Polar residues" evidence="2">
    <location>
        <begin position="11"/>
        <end position="20"/>
    </location>
</feature>
<feature type="compositionally biased region" description="Polar residues" evidence="2">
    <location>
        <begin position="591"/>
        <end position="610"/>
    </location>
</feature>
<feature type="compositionally biased region" description="Basic and acidic residues" evidence="2">
    <location>
        <begin position="220"/>
        <end position="232"/>
    </location>
</feature>
<evidence type="ECO:0000256" key="2">
    <source>
        <dbReference type="SAM" id="MobiDB-lite"/>
    </source>
</evidence>
<reference evidence="3" key="1">
    <citation type="journal article" date="2020" name="Stud. Mycol.">
        <title>101 Dothideomycetes genomes: a test case for predicting lifestyles and emergence of pathogens.</title>
        <authorList>
            <person name="Haridas S."/>
            <person name="Albert R."/>
            <person name="Binder M."/>
            <person name="Bloem J."/>
            <person name="Labutti K."/>
            <person name="Salamov A."/>
            <person name="Andreopoulos B."/>
            <person name="Baker S."/>
            <person name="Barry K."/>
            <person name="Bills G."/>
            <person name="Bluhm B."/>
            <person name="Cannon C."/>
            <person name="Castanera R."/>
            <person name="Culley D."/>
            <person name="Daum C."/>
            <person name="Ezra D."/>
            <person name="Gonzalez J."/>
            <person name="Henrissat B."/>
            <person name="Kuo A."/>
            <person name="Liang C."/>
            <person name="Lipzen A."/>
            <person name="Lutzoni F."/>
            <person name="Magnuson J."/>
            <person name="Mondo S."/>
            <person name="Nolan M."/>
            <person name="Ohm R."/>
            <person name="Pangilinan J."/>
            <person name="Park H.-J."/>
            <person name="Ramirez L."/>
            <person name="Alfaro M."/>
            <person name="Sun H."/>
            <person name="Tritt A."/>
            <person name="Yoshinaga Y."/>
            <person name="Zwiers L.-H."/>
            <person name="Turgeon B."/>
            <person name="Goodwin S."/>
            <person name="Spatafora J."/>
            <person name="Crous P."/>
            <person name="Grigoriev I."/>
        </authorList>
    </citation>
    <scope>NUCLEOTIDE SEQUENCE</scope>
    <source>
        <strain evidence="3">CBS 110217</strain>
    </source>
</reference>
<feature type="region of interest" description="Disordered" evidence="2">
    <location>
        <begin position="576"/>
        <end position="628"/>
    </location>
</feature>
<organism evidence="3 4">
    <name type="scientific">Setomelanomma holmii</name>
    <dbReference type="NCBI Taxonomy" id="210430"/>
    <lineage>
        <taxon>Eukaryota</taxon>
        <taxon>Fungi</taxon>
        <taxon>Dikarya</taxon>
        <taxon>Ascomycota</taxon>
        <taxon>Pezizomycotina</taxon>
        <taxon>Dothideomycetes</taxon>
        <taxon>Pleosporomycetidae</taxon>
        <taxon>Pleosporales</taxon>
        <taxon>Pleosporineae</taxon>
        <taxon>Phaeosphaeriaceae</taxon>
        <taxon>Setomelanomma</taxon>
    </lineage>
</organism>
<proteinExistence type="predicted"/>
<feature type="coiled-coil region" evidence="1">
    <location>
        <begin position="683"/>
        <end position="766"/>
    </location>
</feature>
<feature type="compositionally biased region" description="Polar residues" evidence="2">
    <location>
        <begin position="478"/>
        <end position="496"/>
    </location>
</feature>
<feature type="compositionally biased region" description="Basic and acidic residues" evidence="2">
    <location>
        <begin position="67"/>
        <end position="78"/>
    </location>
</feature>
<feature type="compositionally biased region" description="Low complexity" evidence="2">
    <location>
        <begin position="261"/>
        <end position="292"/>
    </location>
</feature>
<evidence type="ECO:0000313" key="4">
    <source>
        <dbReference type="Proteomes" id="UP000799777"/>
    </source>
</evidence>
<accession>A0A9P4LQ53</accession>
<keyword evidence="1" id="KW-0175">Coiled coil</keyword>
<sequence length="792" mass="90380">MRPEPPKTPQRDGSQPTDEGQNGHKRNIQKPTSTLFKPKRRDQEIYMPPRHVNKSNIAKDSSSLAVRKSEDGTGRGETDNTAGHDGNIEAQVDKFLGELKEELEAEWEMEWVLQIGWLQDYKPFFCQSYLLVDLRFSKVPTWSNVHLLRSYSPSPRCHHNTLRTIIASVVRAFPSSVCCRMRFLSFTTSRRNSGCAAQQTTMPIHQDSRAATLIRPMRSRKTEHDARKEKASSHTKTTWSRKTRARAKSSEESSCEESSSEDSSSAASSFKDSSPEVSSSEESSSDEVPSVSSRHKRGNKVQMTKRSARMSTRNSRLCRNKRNKASSDRESDDTGTCSLCRARQSPTELERSFVVYRIGDVESLLFRAYAELEMKQERLRVIETHIRNMDRRIGRAEMHLGRLNQFDHDFDAFGYSPFSSLKQPLRTAGKPFVAPLRRQKFTICRLVMDDRMRGHSPDERYRRYSSPRGLSPILTYHQPPSMSTRPRSPVSSQALVQYSGPRGDSTPALRAESWSFTVGHRHSIRCAYYGGAGPPPYYRHVDEYSRSHDGDWTGESDSSRPHGRLASRLYGNCNMRPNDQYVRDAGHSSPGFGSNDRQSNRYVLPGSSNAEQHHNGGYVSQSQNLDGDRWYRPETSEVVRQSPIRRVGELSVGSETRVTEANVALSSHPQEAEWLLLHRQQSVEILKRSLAETDKLLSQTREELKIRELELKLRTLKLDFTGLKLDDKTTQLRCKETELANMTTKLETATEELEKKTSELEMKQRMRVVLADIRRIDERERQAVAQMAIGRG</sequence>
<protein>
    <submittedName>
        <fullName evidence="3">Uncharacterized protein</fullName>
    </submittedName>
</protein>
<gene>
    <name evidence="3" type="ORF">EK21DRAFT_88011</name>
</gene>
<dbReference type="AlphaFoldDB" id="A0A9P4LQ53"/>
<feature type="region of interest" description="Disordered" evidence="2">
    <location>
        <begin position="195"/>
        <end position="337"/>
    </location>
</feature>
<feature type="compositionally biased region" description="Polar residues" evidence="2">
    <location>
        <begin position="54"/>
        <end position="64"/>
    </location>
</feature>